<feature type="compositionally biased region" description="Polar residues" evidence="1">
    <location>
        <begin position="1"/>
        <end position="11"/>
    </location>
</feature>
<evidence type="ECO:0000313" key="3">
    <source>
        <dbReference type="RefSeq" id="XP_004771324.1"/>
    </source>
</evidence>
<feature type="region of interest" description="Disordered" evidence="1">
    <location>
        <begin position="1"/>
        <end position="135"/>
    </location>
</feature>
<evidence type="ECO:0000313" key="2">
    <source>
        <dbReference type="Proteomes" id="UP000000715"/>
    </source>
</evidence>
<reference evidence="3" key="1">
    <citation type="submission" date="2025-08" db="UniProtKB">
        <authorList>
            <consortium name="RefSeq"/>
        </authorList>
    </citation>
    <scope>IDENTIFICATION</scope>
    <source>
        <tissue evidence="3">Brain</tissue>
    </source>
</reference>
<feature type="compositionally biased region" description="Basic residues" evidence="1">
    <location>
        <begin position="115"/>
        <end position="125"/>
    </location>
</feature>
<dbReference type="AlphaFoldDB" id="A0A8U0T3X0"/>
<accession>A0A8U0T3X0</accession>
<sequence length="135" mass="14531">MRPRASSSGSETVREPRAAVTRSPRSPRGSGSPREPVGKTEVAPQAARETRKEARNWPHRGWKRRRAGSGARNPTDPRRRRSPGRRPSPPGAPVSSEAAPAKACPLAGGDARTARGAKGRGRRHPPSLEAEPETR</sequence>
<organism evidence="2 3">
    <name type="scientific">Mustela putorius furo</name>
    <name type="common">European domestic ferret</name>
    <name type="synonym">Mustela furo</name>
    <dbReference type="NCBI Taxonomy" id="9669"/>
    <lineage>
        <taxon>Eukaryota</taxon>
        <taxon>Metazoa</taxon>
        <taxon>Chordata</taxon>
        <taxon>Craniata</taxon>
        <taxon>Vertebrata</taxon>
        <taxon>Euteleostomi</taxon>
        <taxon>Mammalia</taxon>
        <taxon>Eutheria</taxon>
        <taxon>Laurasiatheria</taxon>
        <taxon>Carnivora</taxon>
        <taxon>Caniformia</taxon>
        <taxon>Musteloidea</taxon>
        <taxon>Mustelidae</taxon>
        <taxon>Mustelinae</taxon>
        <taxon>Mustela</taxon>
    </lineage>
</organism>
<evidence type="ECO:0000256" key="1">
    <source>
        <dbReference type="SAM" id="MobiDB-lite"/>
    </source>
</evidence>
<dbReference type="RefSeq" id="XP_004771324.1">
    <property type="nucleotide sequence ID" value="XM_004771267.3"/>
</dbReference>
<proteinExistence type="predicted"/>
<dbReference type="KEGG" id="mpuf:101687965"/>
<gene>
    <name evidence="3" type="primary">LOC101687965</name>
</gene>
<dbReference type="GeneID" id="101687965"/>
<keyword evidence="2" id="KW-1185">Reference proteome</keyword>
<protein>
    <submittedName>
        <fullName evidence="3">Translation initiation factor IF-2-like</fullName>
    </submittedName>
</protein>
<dbReference type="Proteomes" id="UP000000715">
    <property type="component" value="Unplaced"/>
</dbReference>
<feature type="compositionally biased region" description="Low complexity" evidence="1">
    <location>
        <begin position="22"/>
        <end position="35"/>
    </location>
</feature>
<feature type="compositionally biased region" description="Basic residues" evidence="1">
    <location>
        <begin position="57"/>
        <end position="67"/>
    </location>
</feature>
<name>A0A8U0T3X0_MUSPF</name>